<dbReference type="GO" id="GO:0030983">
    <property type="term" value="F:mismatched DNA binding"/>
    <property type="evidence" value="ECO:0007669"/>
    <property type="project" value="InterPro"/>
</dbReference>
<dbReference type="InterPro" id="IPR036187">
    <property type="entry name" value="DNA_mismatch_repair_MutS_sf"/>
</dbReference>
<accession>A0A7L9AXF9</accession>
<dbReference type="Gene3D" id="3.40.1170.10">
    <property type="entry name" value="DNA repair protein MutS, domain I"/>
    <property type="match status" value="1"/>
</dbReference>
<dbReference type="SUPFAM" id="SSF55271">
    <property type="entry name" value="DNA repair protein MutS, domain I"/>
    <property type="match status" value="1"/>
</dbReference>
<evidence type="ECO:0000313" key="2">
    <source>
        <dbReference type="Proteomes" id="UP001162120"/>
    </source>
</evidence>
<dbReference type="Pfam" id="PF00488">
    <property type="entry name" value="MutS_V"/>
    <property type="match status" value="1"/>
</dbReference>
<dbReference type="InterPro" id="IPR016151">
    <property type="entry name" value="DNA_mismatch_repair_MutS_N"/>
</dbReference>
<dbReference type="InterPro" id="IPR007696">
    <property type="entry name" value="DNA_mismatch_repair_MutS_core"/>
</dbReference>
<dbReference type="InterPro" id="IPR045076">
    <property type="entry name" value="MutS"/>
</dbReference>
<dbReference type="Gene3D" id="1.10.1420.10">
    <property type="match status" value="1"/>
</dbReference>
<dbReference type="SUPFAM" id="SSF52540">
    <property type="entry name" value="P-loop containing nucleoside triphosphate hydrolases"/>
    <property type="match status" value="1"/>
</dbReference>
<evidence type="ECO:0000313" key="1">
    <source>
        <dbReference type="EMBL" id="QOI90239.1"/>
    </source>
</evidence>
<proteinExistence type="predicted"/>
<dbReference type="Gene3D" id="3.40.50.300">
    <property type="entry name" value="P-loop containing nucleotide triphosphate hydrolases"/>
    <property type="match status" value="1"/>
</dbReference>
<name>A0A7L9AXF9_9VIRU</name>
<dbReference type="PANTHER" id="PTHR11361">
    <property type="entry name" value="DNA MISMATCH REPAIR PROTEIN MUTS FAMILY MEMBER"/>
    <property type="match status" value="1"/>
</dbReference>
<dbReference type="EMBL" id="MT663534">
    <property type="protein sequence ID" value="QOI90239.1"/>
    <property type="molecule type" value="Genomic_DNA"/>
</dbReference>
<dbReference type="GO" id="GO:0006298">
    <property type="term" value="P:mismatch repair"/>
    <property type="evidence" value="ECO:0007669"/>
    <property type="project" value="InterPro"/>
</dbReference>
<dbReference type="Pfam" id="PF01624">
    <property type="entry name" value="MutS_I"/>
    <property type="match status" value="1"/>
</dbReference>
<dbReference type="PANTHER" id="PTHR11361:SF34">
    <property type="entry name" value="DNA MISMATCH REPAIR PROTEIN MSH1, MITOCHONDRIAL"/>
    <property type="match status" value="1"/>
</dbReference>
<dbReference type="SUPFAM" id="SSF48334">
    <property type="entry name" value="DNA repair protein MutS, domain III"/>
    <property type="match status" value="1"/>
</dbReference>
<protein>
    <submittedName>
        <fullName evidence="1">Uncharacterized protein</fullName>
    </submittedName>
</protein>
<keyword evidence="2" id="KW-1185">Reference proteome</keyword>
<dbReference type="Pfam" id="PF05192">
    <property type="entry name" value="MutS_III"/>
    <property type="match status" value="1"/>
</dbReference>
<dbReference type="InterPro" id="IPR027417">
    <property type="entry name" value="P-loop_NTPase"/>
</dbReference>
<dbReference type="GO" id="GO:0005524">
    <property type="term" value="F:ATP binding"/>
    <property type="evidence" value="ECO:0007669"/>
    <property type="project" value="UniProtKB-KW"/>
</dbReference>
<dbReference type="InterPro" id="IPR000432">
    <property type="entry name" value="DNA_mismatch_repair_MutS_C"/>
</dbReference>
<reference evidence="1" key="1">
    <citation type="submission" date="2020-06" db="EMBL/GenBank/DDBJ databases">
        <title>Lateral gene transfer of anion-conducting channel rhodopsins between green algae and giant viruses.</title>
        <authorList>
            <person name="Rozenberg A."/>
            <person name="Oppermann J."/>
            <person name="Wietek J."/>
            <person name="Fernandez Lahore R.G."/>
            <person name="Sandaa R.-A."/>
            <person name="Bratbak G."/>
            <person name="Hegemann P."/>
            <person name="Beja O."/>
        </authorList>
    </citation>
    <scope>NUCLEOTIDE SEQUENCE</scope>
    <source>
        <strain evidence="1">01B</strain>
    </source>
</reference>
<dbReference type="InterPro" id="IPR003615">
    <property type="entry name" value="HNH_nuc"/>
</dbReference>
<dbReference type="SMART" id="SM00534">
    <property type="entry name" value="MUTSac"/>
    <property type="match status" value="1"/>
</dbReference>
<sequence>MIYDDYVVYTEKYKSVYGDKTIVFIEIGSFFEIYGVNNDNEVSGANMIEIGNLLNIQVSRKNKSVLQNSRDNPMMAGFPNHALKKFIDILINNNYTNVIIEQVSPPPNPRREVTRIISPSTYIDNLTSYESSTLMILYVEQIENWKTKAISYGLGVSTVDLSTSRTSSYETYVDKHSLNEELVRLCILYNPKELVVVSKTHIELFVPSNIYFHDKINQLHDQYTNLHYQNTVLSKIFDKRGYLEPIEYLSMERKTLSLVSFVYMLDFVYNHNERLLKNITKPTIDQYDNNMILTNNALYQLDIVGKTNCLLDILNNCVTAIGKRYFSKTLINPVKNVKRLNVMYNSVAFYMKDGLYTDVRCVLKQIQDIERIMRKTQIQPFQFVNIYTSLLESQKLYAMVKKESCIGSIIDDINIVLDVDKASKYNLNNLEENIFNPNVHLELDKMQFQLDELIKYFENIQEKLNNFAKLEKNEKEGYILTTTQKKFGEMQKVHPGYSSMKHRQNHVRIYSKELDSKNLEYIRLRSAIKVHVVDLFNTYCKSFMEKHNEELEKHILFLEKMDYYSTNAYNAIRFGYNRPTITKNHCHINCKQIRHPIIEHVQKGTKYIPNDVCIDKDNRGIILYGINAAGKSSLMKSLGICVIMAQAGMYVPSNSFEYFPYDNIHTRILNNDNLYKKQSSFTVEMSELRNILNTTNERSLVIGDELCSGTESISAISLVTAGVMSLSKNDTSFIFATHLHELNNMDEISSLENVKIKHLSVKYDNDDDCIIYDRILKDGAGDTLYGLEVCKSLDLAPDFMLCANKIRKKLLNMTSSIVQNTKSVYNTSVYKDVCQICKKKAEDVHHIEHQAKANDHNMIDHFHKNSKFNLVPLCKKCHNDTHNGNLFIDGYVDTSNGKKLVYKHKTITSP</sequence>
<dbReference type="InterPro" id="IPR007695">
    <property type="entry name" value="DNA_mismatch_repair_MutS-lik_N"/>
</dbReference>
<gene>
    <name evidence="1" type="ORF">HWQ62_00102</name>
</gene>
<dbReference type="GO" id="GO:0140664">
    <property type="term" value="F:ATP-dependent DNA damage sensor activity"/>
    <property type="evidence" value="ECO:0007669"/>
    <property type="project" value="InterPro"/>
</dbReference>
<dbReference type="InterPro" id="IPR017261">
    <property type="entry name" value="DNA_mismatch_repair_MutS/MSH"/>
</dbReference>
<organism evidence="1 2">
    <name type="scientific">Pyramimonas orientalis virus 01B</name>
    <dbReference type="NCBI Taxonomy" id="3134525"/>
    <lineage>
        <taxon>Viruses</taxon>
        <taxon>Varidnaviria</taxon>
        <taxon>Bamfordvirae</taxon>
        <taxon>Nucleocytoviricota</taxon>
        <taxon>Megaviricetes</taxon>
        <taxon>Imitervirales</taxon>
        <taxon>Allomimiviridae</taxon>
        <taxon>Heliosvirus</taxon>
        <taxon>Heliosvirus raunefjordenense</taxon>
    </lineage>
</organism>
<dbReference type="CDD" id="cd00085">
    <property type="entry name" value="HNHc"/>
    <property type="match status" value="1"/>
</dbReference>
<dbReference type="SMART" id="SM00533">
    <property type="entry name" value="MUTSd"/>
    <property type="match status" value="1"/>
</dbReference>
<dbReference type="PIRSF" id="PIRSF037677">
    <property type="entry name" value="DNA_mis_repair_Msh6"/>
    <property type="match status" value="1"/>
</dbReference>
<dbReference type="Proteomes" id="UP001162120">
    <property type="component" value="Segment"/>
</dbReference>